<keyword evidence="4" id="KW-1185">Reference proteome</keyword>
<dbReference type="SUPFAM" id="SSF55681">
    <property type="entry name" value="Class II aaRS and biotin synthetases"/>
    <property type="match status" value="1"/>
</dbReference>
<dbReference type="InterPro" id="IPR045864">
    <property type="entry name" value="aa-tRNA-synth_II/BPL/LPL"/>
</dbReference>
<keyword evidence="1 3" id="KW-0436">Ligase</keyword>
<evidence type="ECO:0000259" key="2">
    <source>
        <dbReference type="PROSITE" id="PS51733"/>
    </source>
</evidence>
<comment type="caution">
    <text evidence="3">The sequence shown here is derived from an EMBL/GenBank/DDBJ whole genome shotgun (WGS) entry which is preliminary data.</text>
</comment>
<evidence type="ECO:0000313" key="4">
    <source>
        <dbReference type="Proteomes" id="UP001291687"/>
    </source>
</evidence>
<dbReference type="Proteomes" id="UP001291687">
    <property type="component" value="Unassembled WGS sequence"/>
</dbReference>
<dbReference type="CDD" id="cd16442">
    <property type="entry name" value="BPL"/>
    <property type="match status" value="1"/>
</dbReference>
<organism evidence="3 4">
    <name type="scientific">Candidatus Megaera venefica</name>
    <dbReference type="NCBI Taxonomy" id="2055910"/>
    <lineage>
        <taxon>Bacteria</taxon>
        <taxon>Pseudomonadati</taxon>
        <taxon>Pseudomonadota</taxon>
        <taxon>Alphaproteobacteria</taxon>
        <taxon>Rickettsiales</taxon>
        <taxon>Rickettsiaceae</taxon>
        <taxon>Candidatus Megaera</taxon>
    </lineage>
</organism>
<dbReference type="PANTHER" id="PTHR12835:SF5">
    <property type="entry name" value="BIOTIN--PROTEIN LIGASE"/>
    <property type="match status" value="1"/>
</dbReference>
<dbReference type="RefSeq" id="WP_322776360.1">
    <property type="nucleotide sequence ID" value="NZ_JARJFB010000019.1"/>
</dbReference>
<gene>
    <name evidence="3" type="ORF">Megvenef_00423</name>
</gene>
<evidence type="ECO:0000313" key="3">
    <source>
        <dbReference type="EMBL" id="MEA0970458.1"/>
    </source>
</evidence>
<protein>
    <submittedName>
        <fullName evidence="3">Bifunctional ligase/repressor BirA</fullName>
    </submittedName>
</protein>
<feature type="domain" description="BPL/LPL catalytic" evidence="2">
    <location>
        <begin position="1"/>
        <end position="186"/>
    </location>
</feature>
<dbReference type="InterPro" id="IPR004408">
    <property type="entry name" value="Biotin_CoA_COase_ligase"/>
</dbReference>
<dbReference type="InterPro" id="IPR004143">
    <property type="entry name" value="BPL_LPL_catalytic"/>
</dbReference>
<dbReference type="GO" id="GO:0016874">
    <property type="term" value="F:ligase activity"/>
    <property type="evidence" value="ECO:0007669"/>
    <property type="project" value="UniProtKB-KW"/>
</dbReference>
<accession>A0ABU5NBA5</accession>
<dbReference type="EMBL" id="JARJFB010000019">
    <property type="protein sequence ID" value="MEA0970458.1"/>
    <property type="molecule type" value="Genomic_DNA"/>
</dbReference>
<dbReference type="PANTHER" id="PTHR12835">
    <property type="entry name" value="BIOTIN PROTEIN LIGASE"/>
    <property type="match status" value="1"/>
</dbReference>
<sequence length="249" mass="27674">MSLDWLKNYNLLIFQTVDSTNSEALRLANSGAIGNFVVVSNLQTGGRGSKGRLWKSIAGNLHASILLDSSVDCKKHPQLSFVIANAVFEALTKLAQEKKINLNIQLKWPNDILIDGKKVGGILLESISLLNKNYVVIGMGINIIEAPANVAFPATSLYDEGLMLEGSDELLDLIMNKFDKLYKRWAVDNNFIRTRKDWMRRAYNINKVITIDDGNRRLSGTFKEIDFDGSIRIQLAGGQLYNLAAGEVL</sequence>
<dbReference type="Gene3D" id="3.30.930.10">
    <property type="entry name" value="Bira Bifunctional Protein, Domain 2"/>
    <property type="match status" value="1"/>
</dbReference>
<evidence type="ECO:0000256" key="1">
    <source>
        <dbReference type="ARBA" id="ARBA00022598"/>
    </source>
</evidence>
<name>A0ABU5NBA5_9RICK</name>
<dbReference type="Pfam" id="PF03099">
    <property type="entry name" value="BPL_LplA_LipB"/>
    <property type="match status" value="1"/>
</dbReference>
<dbReference type="PROSITE" id="PS51733">
    <property type="entry name" value="BPL_LPL_CATALYTIC"/>
    <property type="match status" value="1"/>
</dbReference>
<reference evidence="3 4" key="1">
    <citation type="submission" date="2023-03" db="EMBL/GenBank/DDBJ databases">
        <title>Host association and intracellularity evolved multiple times independently in the Rickettsiales.</title>
        <authorList>
            <person name="Castelli M."/>
            <person name="Nardi T."/>
            <person name="Gammuto L."/>
            <person name="Bellinzona G."/>
            <person name="Sabaneyeva E."/>
            <person name="Potekhin A."/>
            <person name="Serra V."/>
            <person name="Petroni G."/>
            <person name="Sassera D."/>
        </authorList>
    </citation>
    <scope>NUCLEOTIDE SEQUENCE [LARGE SCALE GENOMIC DNA]</scope>
    <source>
        <strain evidence="3 4">Sr 2-6</strain>
    </source>
</reference>
<dbReference type="NCBIfam" id="TIGR00121">
    <property type="entry name" value="birA_ligase"/>
    <property type="match status" value="1"/>
</dbReference>
<proteinExistence type="predicted"/>